<keyword evidence="1" id="KW-1278">Translocase</keyword>
<dbReference type="GO" id="GO:0008121">
    <property type="term" value="F:quinol-cytochrome-c reductase activity"/>
    <property type="evidence" value="ECO:0007669"/>
    <property type="project" value="InterPro"/>
</dbReference>
<dbReference type="InterPro" id="IPR004192">
    <property type="entry name" value="Rieske_TM"/>
</dbReference>
<feature type="domain" description="Cytochrome b-c1 complex subunit Rieske transmembrane" evidence="3">
    <location>
        <begin position="11"/>
        <end position="44"/>
    </location>
</feature>
<comment type="caution">
    <text evidence="4">The sequence shown here is derived from an EMBL/GenBank/DDBJ whole genome shotgun (WGS) entry which is preliminary data.</text>
</comment>
<keyword evidence="2" id="KW-0813">Transport</keyword>
<evidence type="ECO:0000256" key="2">
    <source>
        <dbReference type="ARBA" id="ARBA00022982"/>
    </source>
</evidence>
<reference evidence="4" key="1">
    <citation type="journal article" date="2019" name="Sci. Rep.">
        <title>Draft genome of Tanacetum cinerariifolium, the natural source of mosquito coil.</title>
        <authorList>
            <person name="Yamashiro T."/>
            <person name="Shiraishi A."/>
            <person name="Satake H."/>
            <person name="Nakayama K."/>
        </authorList>
    </citation>
    <scope>NUCLEOTIDE SEQUENCE</scope>
</reference>
<proteinExistence type="predicted"/>
<gene>
    <name evidence="4" type="ORF">Tci_930090</name>
</gene>
<dbReference type="InterPro" id="IPR037008">
    <property type="entry name" value="bc1_Rieske_TM_sf"/>
</dbReference>
<dbReference type="SUPFAM" id="SSF81502">
    <property type="entry name" value="ISP transmembrane anchor"/>
    <property type="match status" value="1"/>
</dbReference>
<name>A0A699XMN6_TANCI</name>
<keyword evidence="2" id="KW-0249">Electron transport</keyword>
<dbReference type="Gene3D" id="1.20.5.270">
    <property type="entry name" value="Ubiquinol cytochrome reductase, transmembrane domain"/>
    <property type="match status" value="1"/>
</dbReference>
<evidence type="ECO:0000256" key="1">
    <source>
        <dbReference type="ARBA" id="ARBA00022967"/>
    </source>
</evidence>
<protein>
    <submittedName>
        <fullName evidence="4">Cytochrome b-c1 complex subunit Rieske, mitochondrial-like</fullName>
    </submittedName>
</protein>
<evidence type="ECO:0000259" key="3">
    <source>
        <dbReference type="Pfam" id="PF02921"/>
    </source>
</evidence>
<dbReference type="AlphaFoldDB" id="A0A699XMN6"/>
<organism evidence="4">
    <name type="scientific">Tanacetum cinerariifolium</name>
    <name type="common">Dalmatian daisy</name>
    <name type="synonym">Chrysanthemum cinerariifolium</name>
    <dbReference type="NCBI Taxonomy" id="118510"/>
    <lineage>
        <taxon>Eukaryota</taxon>
        <taxon>Viridiplantae</taxon>
        <taxon>Streptophyta</taxon>
        <taxon>Embryophyta</taxon>
        <taxon>Tracheophyta</taxon>
        <taxon>Spermatophyta</taxon>
        <taxon>Magnoliopsida</taxon>
        <taxon>eudicotyledons</taxon>
        <taxon>Gunneridae</taxon>
        <taxon>Pentapetalae</taxon>
        <taxon>asterids</taxon>
        <taxon>campanulids</taxon>
        <taxon>Asterales</taxon>
        <taxon>Asteraceae</taxon>
        <taxon>Asteroideae</taxon>
        <taxon>Anthemideae</taxon>
        <taxon>Anthemidinae</taxon>
        <taxon>Tanacetum</taxon>
    </lineage>
</organism>
<sequence length="75" mass="8031">YRTKKGSMNNTLSYFMVGTMGALTASGAKSTVTDILSSMSASADVLALAKIEVEMSAIPEGEWMSVALARFRSYK</sequence>
<dbReference type="EMBL" id="BKCJ011848900">
    <property type="protein sequence ID" value="GFD58121.1"/>
    <property type="molecule type" value="Genomic_DNA"/>
</dbReference>
<accession>A0A699XMN6</accession>
<feature type="non-terminal residue" evidence="4">
    <location>
        <position position="1"/>
    </location>
</feature>
<evidence type="ECO:0000313" key="4">
    <source>
        <dbReference type="EMBL" id="GFD58121.1"/>
    </source>
</evidence>
<dbReference type="Pfam" id="PF02921">
    <property type="entry name" value="UCR_TM"/>
    <property type="match status" value="1"/>
</dbReference>